<keyword evidence="15" id="KW-1185">Reference proteome</keyword>
<dbReference type="GO" id="GO:0046933">
    <property type="term" value="F:proton-transporting ATP synthase activity, rotational mechanism"/>
    <property type="evidence" value="ECO:0007669"/>
    <property type="project" value="UniProtKB-UniRule"/>
</dbReference>
<evidence type="ECO:0000256" key="1">
    <source>
        <dbReference type="ARBA" id="ARBA00004141"/>
    </source>
</evidence>
<dbReference type="InterPro" id="IPR005953">
    <property type="entry name" value="ATP_synth_csu_bac/chlpt"/>
</dbReference>
<dbReference type="CDD" id="cd18121">
    <property type="entry name" value="ATP-synt_Fo_c"/>
    <property type="match status" value="1"/>
</dbReference>
<evidence type="ECO:0000256" key="3">
    <source>
        <dbReference type="ARBA" id="ARBA00022448"/>
    </source>
</evidence>
<keyword evidence="11 12" id="KW-0066">ATP synthesis</keyword>
<dbReference type="RefSeq" id="WP_145097628.1">
    <property type="nucleotide sequence ID" value="NZ_CP036348.1"/>
</dbReference>
<proteinExistence type="inferred from homology"/>
<keyword evidence="4 12" id="KW-0138">CF(0)</keyword>
<name>A0A518JVY4_9BACT</name>
<reference evidence="14 15" key="1">
    <citation type="submission" date="2019-02" db="EMBL/GenBank/DDBJ databases">
        <title>Deep-cultivation of Planctomycetes and their phenomic and genomic characterization uncovers novel biology.</title>
        <authorList>
            <person name="Wiegand S."/>
            <person name="Jogler M."/>
            <person name="Boedeker C."/>
            <person name="Pinto D."/>
            <person name="Vollmers J."/>
            <person name="Rivas-Marin E."/>
            <person name="Kohn T."/>
            <person name="Peeters S.H."/>
            <person name="Heuer A."/>
            <person name="Rast P."/>
            <person name="Oberbeckmann S."/>
            <person name="Bunk B."/>
            <person name="Jeske O."/>
            <person name="Meyerdierks A."/>
            <person name="Storesund J.E."/>
            <person name="Kallscheuer N."/>
            <person name="Luecker S."/>
            <person name="Lage O.M."/>
            <person name="Pohl T."/>
            <person name="Merkel B.J."/>
            <person name="Hornburger P."/>
            <person name="Mueller R.-W."/>
            <person name="Bruemmer F."/>
            <person name="Labrenz M."/>
            <person name="Spormann A.M."/>
            <person name="Op den Camp H."/>
            <person name="Overmann J."/>
            <person name="Amann R."/>
            <person name="Jetten M.S.M."/>
            <person name="Mascher T."/>
            <person name="Medema M.H."/>
            <person name="Devos D.P."/>
            <person name="Kaster A.-K."/>
            <person name="Ovreas L."/>
            <person name="Rohde M."/>
            <person name="Galperin M.Y."/>
            <person name="Jogler C."/>
        </authorList>
    </citation>
    <scope>NUCLEOTIDE SEQUENCE [LARGE SCALE GENOMIC DNA]</scope>
    <source>
        <strain evidence="14 15">Poly24</strain>
    </source>
</reference>
<dbReference type="GO" id="GO:0008289">
    <property type="term" value="F:lipid binding"/>
    <property type="evidence" value="ECO:0007669"/>
    <property type="project" value="UniProtKB-KW"/>
</dbReference>
<dbReference type="NCBIfam" id="NF009998">
    <property type="entry name" value="PRK13468.1"/>
    <property type="match status" value="1"/>
</dbReference>
<evidence type="ECO:0000256" key="7">
    <source>
        <dbReference type="ARBA" id="ARBA00022989"/>
    </source>
</evidence>
<dbReference type="InterPro" id="IPR017708">
    <property type="entry name" value="Alt_ATP_synth_F0_Csu"/>
</dbReference>
<evidence type="ECO:0000256" key="9">
    <source>
        <dbReference type="ARBA" id="ARBA00023121"/>
    </source>
</evidence>
<dbReference type="PRINTS" id="PR00124">
    <property type="entry name" value="ATPASEC"/>
</dbReference>
<evidence type="ECO:0000256" key="2">
    <source>
        <dbReference type="ARBA" id="ARBA00006704"/>
    </source>
</evidence>
<evidence type="ECO:0000256" key="11">
    <source>
        <dbReference type="ARBA" id="ARBA00023310"/>
    </source>
</evidence>
<keyword evidence="3 12" id="KW-0813">Transport</keyword>
<dbReference type="InterPro" id="IPR035921">
    <property type="entry name" value="F/V-ATP_Csub_sf"/>
</dbReference>
<organism evidence="14 15">
    <name type="scientific">Rosistilla carotiformis</name>
    <dbReference type="NCBI Taxonomy" id="2528017"/>
    <lineage>
        <taxon>Bacteria</taxon>
        <taxon>Pseudomonadati</taxon>
        <taxon>Planctomycetota</taxon>
        <taxon>Planctomycetia</taxon>
        <taxon>Pirellulales</taxon>
        <taxon>Pirellulaceae</taxon>
        <taxon>Rosistilla</taxon>
    </lineage>
</organism>
<comment type="subcellular location">
    <subcellularLocation>
        <location evidence="12">Cell membrane</location>
        <topology evidence="12">Multi-pass membrane protein</topology>
    </subcellularLocation>
    <subcellularLocation>
        <location evidence="1">Membrane</location>
        <topology evidence="1">Multi-pass membrane protein</topology>
    </subcellularLocation>
</comment>
<dbReference type="NCBIfam" id="TIGR03322">
    <property type="entry name" value="alt_F1F0_F0_C"/>
    <property type="match status" value="1"/>
</dbReference>
<feature type="transmembrane region" description="Helical" evidence="12">
    <location>
        <begin position="55"/>
        <end position="79"/>
    </location>
</feature>
<evidence type="ECO:0000313" key="15">
    <source>
        <dbReference type="Proteomes" id="UP000315082"/>
    </source>
</evidence>
<dbReference type="AlphaFoldDB" id="A0A518JVY4"/>
<dbReference type="InterPro" id="IPR000454">
    <property type="entry name" value="ATP_synth_F0_csu"/>
</dbReference>
<evidence type="ECO:0000259" key="13">
    <source>
        <dbReference type="Pfam" id="PF00137"/>
    </source>
</evidence>
<comment type="caution">
    <text evidence="12">Lacks conserved residue(s) required for the propagation of feature annotation.</text>
</comment>
<keyword evidence="5 12" id="KW-0812">Transmembrane</keyword>
<feature type="domain" description="V-ATPase proteolipid subunit C-like" evidence="13">
    <location>
        <begin position="14"/>
        <end position="76"/>
    </location>
</feature>
<dbReference type="InterPro" id="IPR002379">
    <property type="entry name" value="ATPase_proteolipid_c-like_dom"/>
</dbReference>
<gene>
    <name evidence="14" type="primary">atpE_1</name>
    <name evidence="12" type="synonym">atpE</name>
    <name evidence="14" type="ORF">Poly24_34150</name>
</gene>
<evidence type="ECO:0000256" key="12">
    <source>
        <dbReference type="HAMAP-Rule" id="MF_01396"/>
    </source>
</evidence>
<feature type="site" description="Reversibly protonated during proton transport" evidence="12">
    <location>
        <position position="63"/>
    </location>
</feature>
<keyword evidence="8 12" id="KW-0406">Ion transport</keyword>
<evidence type="ECO:0000256" key="5">
    <source>
        <dbReference type="ARBA" id="ARBA00022692"/>
    </source>
</evidence>
<keyword evidence="9 12" id="KW-0446">Lipid-binding</keyword>
<sequence length="93" mass="9814">MDNTTWIAIISIILAGITTGFGTMGPALAEGKAVATALTSIAQQPDASPTITRTLFVGLAMIESTAIYCFVVSMILIFANPFWNYAIEQVAGK</sequence>
<evidence type="ECO:0000313" key="14">
    <source>
        <dbReference type="EMBL" id="QDV69698.1"/>
    </source>
</evidence>
<dbReference type="Proteomes" id="UP000315082">
    <property type="component" value="Chromosome"/>
</dbReference>
<comment type="similarity">
    <text evidence="2 12">Belongs to the ATPase C chain family.</text>
</comment>
<dbReference type="KEGG" id="rcf:Poly24_34150"/>
<evidence type="ECO:0000256" key="4">
    <source>
        <dbReference type="ARBA" id="ARBA00022547"/>
    </source>
</evidence>
<dbReference type="Gene3D" id="1.20.120.610">
    <property type="entry name" value="lithium bound rotor ring of v- atpase"/>
    <property type="match status" value="1"/>
</dbReference>
<keyword evidence="10 12" id="KW-0472">Membrane</keyword>
<protein>
    <recommendedName>
        <fullName evidence="12">ATP synthase subunit c</fullName>
    </recommendedName>
    <alternativeName>
        <fullName evidence="12">ATP synthase F(0) sector subunit c</fullName>
    </alternativeName>
    <alternativeName>
        <fullName evidence="12">F-type ATPase subunit c</fullName>
        <shortName evidence="12">F-ATPase subunit c</shortName>
    </alternativeName>
    <alternativeName>
        <fullName evidence="12">Lipid-binding protein</fullName>
    </alternativeName>
</protein>
<evidence type="ECO:0000256" key="8">
    <source>
        <dbReference type="ARBA" id="ARBA00023065"/>
    </source>
</evidence>
<dbReference type="HAMAP" id="MF_01396">
    <property type="entry name" value="ATP_synth_c_bact"/>
    <property type="match status" value="1"/>
</dbReference>
<keyword evidence="7 12" id="KW-1133">Transmembrane helix</keyword>
<dbReference type="SUPFAM" id="SSF81333">
    <property type="entry name" value="F1F0 ATP synthase subunit C"/>
    <property type="match status" value="1"/>
</dbReference>
<keyword evidence="12" id="KW-1003">Cell membrane</keyword>
<evidence type="ECO:0000256" key="10">
    <source>
        <dbReference type="ARBA" id="ARBA00023136"/>
    </source>
</evidence>
<accession>A0A518JVY4</accession>
<dbReference type="EMBL" id="CP036348">
    <property type="protein sequence ID" value="QDV69698.1"/>
    <property type="molecule type" value="Genomic_DNA"/>
</dbReference>
<dbReference type="GO" id="GO:0033177">
    <property type="term" value="C:proton-transporting two-sector ATPase complex, proton-transporting domain"/>
    <property type="evidence" value="ECO:0007669"/>
    <property type="project" value="InterPro"/>
</dbReference>
<comment type="function">
    <text evidence="12">Key component of the F(0) channel; it plays a direct role in translocation across the membrane. A homomeric c-ring of between 10-14 subunits forms the central stalk rotor element with the F(1) delta and epsilon subunits.</text>
</comment>
<dbReference type="GO" id="GO:0045259">
    <property type="term" value="C:proton-transporting ATP synthase complex"/>
    <property type="evidence" value="ECO:0007669"/>
    <property type="project" value="UniProtKB-KW"/>
</dbReference>
<dbReference type="Pfam" id="PF00137">
    <property type="entry name" value="ATP-synt_C"/>
    <property type="match status" value="1"/>
</dbReference>
<dbReference type="OrthoDB" id="9810379at2"/>
<keyword evidence="6 12" id="KW-0375">Hydrogen ion transport</keyword>
<dbReference type="NCBIfam" id="TIGR01260">
    <property type="entry name" value="ATP_synt_c"/>
    <property type="match status" value="1"/>
</dbReference>
<comment type="function">
    <text evidence="12">F(1)F(0) ATP synthase produces ATP from ADP in the presence of a proton or sodium gradient. F-type ATPases consist of two structural domains, F(1) containing the extramembraneous catalytic core and F(0) containing the membrane proton channel, linked together by a central stalk and a peripheral stalk. During catalysis, ATP synthesis in the catalytic domain of F(1) is coupled via a rotary mechanism of the central stalk subunits to proton translocation.</text>
</comment>
<dbReference type="GO" id="GO:0005886">
    <property type="term" value="C:plasma membrane"/>
    <property type="evidence" value="ECO:0007669"/>
    <property type="project" value="UniProtKB-SubCell"/>
</dbReference>
<evidence type="ECO:0000256" key="6">
    <source>
        <dbReference type="ARBA" id="ARBA00022781"/>
    </source>
</evidence>